<evidence type="ECO:0000256" key="2">
    <source>
        <dbReference type="SAM" id="MobiDB-lite"/>
    </source>
</evidence>
<gene>
    <name evidence="4" type="ORF">PCL_07184</name>
</gene>
<organism evidence="4 5">
    <name type="scientific">Purpureocillium lilacinum</name>
    <name type="common">Paecilomyces lilacinus</name>
    <dbReference type="NCBI Taxonomy" id="33203"/>
    <lineage>
        <taxon>Eukaryota</taxon>
        <taxon>Fungi</taxon>
        <taxon>Dikarya</taxon>
        <taxon>Ascomycota</taxon>
        <taxon>Pezizomycotina</taxon>
        <taxon>Sordariomycetes</taxon>
        <taxon>Hypocreomycetidae</taxon>
        <taxon>Hypocreales</taxon>
        <taxon>Ophiocordycipitaceae</taxon>
        <taxon>Purpureocillium</taxon>
    </lineage>
</organism>
<feature type="compositionally biased region" description="Polar residues" evidence="2">
    <location>
        <begin position="38"/>
        <end position="53"/>
    </location>
</feature>
<feature type="region of interest" description="Disordered" evidence="2">
    <location>
        <begin position="1"/>
        <end position="108"/>
    </location>
</feature>
<accession>A0A2U3DSL9</accession>
<dbReference type="AlphaFoldDB" id="A0A2U3DSL9"/>
<dbReference type="EMBL" id="LCWV01000035">
    <property type="protein sequence ID" value="PWI65261.1"/>
    <property type="molecule type" value="Genomic_DNA"/>
</dbReference>
<sequence length="410" mass="46004">MTHGSGCNMEEPQLQRRAPTSPRRRPSQPAAAAKMRRTISSEASGEATSSRQTMLHALTRFLRSTRRQSQPQDTPTRDHHRSKNANRSRSGRACSKASEQDEIPHGSQLGVAHLGKFAHEREMPQWLTRALKKNGYVCARDIVPVLAQLLEHSPATSRAYLCHPCVQHISKLRREGGFCGYRNIQMLISYIVGAEAFGAELFGNRVPPVFDIQDLIEAAWDMGYNPQGRIETGGIKGTRKFIGTPEAQALFRSLQIPPFEMPKTELQQVNCFGPLKVTLKQDGLGVANRRYGERASRQSTYSIKVSLLSTQCHLITKFQHFPLNQPGHSLTVVGIEKQKDDRVHLLVFDPSCRDSAAVKRYVGRRVRKDMPGMKDLVEPYRRGAKYLIKRKEFEILCLVSDAPTAPPKAS</sequence>
<evidence type="ECO:0000259" key="3">
    <source>
        <dbReference type="Pfam" id="PF07910"/>
    </source>
</evidence>
<dbReference type="Gene3D" id="3.90.70.130">
    <property type="match status" value="1"/>
</dbReference>
<dbReference type="InterPro" id="IPR012462">
    <property type="entry name" value="UFSP1/2_DUB_cat"/>
</dbReference>
<dbReference type="Pfam" id="PF07910">
    <property type="entry name" value="Peptidase_C78"/>
    <property type="match status" value="1"/>
</dbReference>
<name>A0A2U3DSL9_PURLI</name>
<dbReference type="Proteomes" id="UP000245956">
    <property type="component" value="Unassembled WGS sequence"/>
</dbReference>
<evidence type="ECO:0000313" key="5">
    <source>
        <dbReference type="Proteomes" id="UP000245956"/>
    </source>
</evidence>
<evidence type="ECO:0000256" key="1">
    <source>
        <dbReference type="ARBA" id="ARBA00022801"/>
    </source>
</evidence>
<evidence type="ECO:0000313" key="4">
    <source>
        <dbReference type="EMBL" id="PWI65261.1"/>
    </source>
</evidence>
<feature type="compositionally biased region" description="Low complexity" evidence="2">
    <location>
        <begin position="15"/>
        <end position="33"/>
    </location>
</feature>
<comment type="caution">
    <text evidence="4">The sequence shown here is derived from an EMBL/GenBank/DDBJ whole genome shotgun (WGS) entry which is preliminary data.</text>
</comment>
<feature type="compositionally biased region" description="Basic residues" evidence="2">
    <location>
        <begin position="78"/>
        <end position="90"/>
    </location>
</feature>
<protein>
    <recommendedName>
        <fullName evidence="3">UFSP1/2/DUB catalytic domain-containing protein</fullName>
    </recommendedName>
</protein>
<feature type="domain" description="UFSP1/2/DUB catalytic" evidence="3">
    <location>
        <begin position="157"/>
        <end position="396"/>
    </location>
</feature>
<keyword evidence="1" id="KW-0378">Hydrolase</keyword>
<proteinExistence type="predicted"/>
<dbReference type="GO" id="GO:0016787">
    <property type="term" value="F:hydrolase activity"/>
    <property type="evidence" value="ECO:0007669"/>
    <property type="project" value="UniProtKB-KW"/>
</dbReference>
<reference evidence="4 5" key="1">
    <citation type="journal article" date="2016" name="Front. Microbiol.">
        <title>Genome and transcriptome sequences reveal the specific parasitism of the nematophagous Purpureocillium lilacinum 36-1.</title>
        <authorList>
            <person name="Xie J."/>
            <person name="Li S."/>
            <person name="Mo C."/>
            <person name="Xiao X."/>
            <person name="Peng D."/>
            <person name="Wang G."/>
            <person name="Xiao Y."/>
        </authorList>
    </citation>
    <scope>NUCLEOTIDE SEQUENCE [LARGE SCALE GENOMIC DNA]</scope>
    <source>
        <strain evidence="4 5">36-1</strain>
    </source>
</reference>